<sequence length="760" mass="81624">MGARGPDAHPCHVGSSVAETLDRVRELGARSPGAHPLDLGAKAPGAHLPYLKTAAAPFLSSSPLFLFSLLLRQDAPRRRRWRPFCGRRPPAPAPTPTTLGKDARVPPALPSLQCECGKPARVTQSMHPDTAARAYYKCGDHRAKDYGARSWAPLSLMPRTYNMDPNQTRAAAAGAGAGAGGRRPVWSRREKRKRGEEERKEAAAVLRSGRSNGWAPGDLAPSSRTRSRVSATLEPTWQGWALGPQGFSHVGTHVARVGARTGIAFFPAAGRYPDAIVPHRLPGAKSGAIPQVRYGPTWREAHVLTRHSNHPAQHSQPTVTLSLFYSLPRTRPIRPSSRAPPSLYISLSGWWGPPPARSRSLSPSLTSLADTMGPLVSTDLHLLAPGPLTAPLVSFLPFLSPRDVRRAHDRDRRRILPPHAHPPHRPPMLAACPCGTEPQSSTSVPRHSPAASLNLSRRPIKPPGHPNRNPRPQLGFFPQAAAAAREEEEGEEKKEEAINTNAAAKEAGKKREDNQAGPEARRRLAAATSSTSSSSTTEYRHPEPALHHLASASTSTCPALPLFKPKVSQAEPFSSLPCPCSATAGPLPSLSDRRVACRSLNPPLRELAVAAGCFGRRAASWRLPALAHALVRDALARAREHTHARTHTGTLAHENAASARSPAFGLAFATFRRALGRRTPGRSPVRARLATRALATRDRRVAAADPTAAPRAGPSAPGPQAGPSRFWPKSRAEPASVTGPPDLWDPRADVWGPLTLTLDH</sequence>
<feature type="region of interest" description="Disordered" evidence="1">
    <location>
        <begin position="694"/>
        <end position="749"/>
    </location>
</feature>
<protein>
    <submittedName>
        <fullName evidence="2">Uncharacterized protein</fullName>
    </submittedName>
</protein>
<proteinExistence type="predicted"/>
<feature type="compositionally biased region" description="Low complexity" evidence="1">
    <location>
        <begin position="525"/>
        <end position="537"/>
    </location>
</feature>
<feature type="region of interest" description="Disordered" evidence="1">
    <location>
        <begin position="414"/>
        <end position="542"/>
    </location>
</feature>
<dbReference type="AlphaFoldDB" id="A0A835ABE3"/>
<reference evidence="2" key="1">
    <citation type="submission" date="2020-07" db="EMBL/GenBank/DDBJ databases">
        <title>Genome sequence and genetic diversity analysis of an under-domesticated orphan crop, white fonio (Digitaria exilis).</title>
        <authorList>
            <person name="Bennetzen J.L."/>
            <person name="Chen S."/>
            <person name="Ma X."/>
            <person name="Wang X."/>
            <person name="Yssel A.E.J."/>
            <person name="Chaluvadi S.R."/>
            <person name="Johnson M."/>
            <person name="Gangashetty P."/>
            <person name="Hamidou F."/>
            <person name="Sanogo M.D."/>
            <person name="Zwaenepoel A."/>
            <person name="Wallace J."/>
            <person name="Van De Peer Y."/>
            <person name="Van Deynze A."/>
        </authorList>
    </citation>
    <scope>NUCLEOTIDE SEQUENCE</scope>
    <source>
        <tissue evidence="2">Leaves</tissue>
    </source>
</reference>
<name>A0A835ABE3_9POAL</name>
<gene>
    <name evidence="2" type="ORF">HU200_061984</name>
</gene>
<feature type="region of interest" description="Disordered" evidence="1">
    <location>
        <begin position="170"/>
        <end position="228"/>
    </location>
</feature>
<keyword evidence="3" id="KW-1185">Reference proteome</keyword>
<evidence type="ECO:0000313" key="2">
    <source>
        <dbReference type="EMBL" id="KAF8653855.1"/>
    </source>
</evidence>
<dbReference type="Proteomes" id="UP000636709">
    <property type="component" value="Unassembled WGS sequence"/>
</dbReference>
<feature type="compositionally biased region" description="Basic and acidic residues" evidence="1">
    <location>
        <begin position="193"/>
        <end position="202"/>
    </location>
</feature>
<feature type="compositionally biased region" description="Polar residues" evidence="1">
    <location>
        <begin position="437"/>
        <end position="455"/>
    </location>
</feature>
<evidence type="ECO:0000313" key="3">
    <source>
        <dbReference type="Proteomes" id="UP000636709"/>
    </source>
</evidence>
<evidence type="ECO:0000256" key="1">
    <source>
        <dbReference type="SAM" id="MobiDB-lite"/>
    </source>
</evidence>
<comment type="caution">
    <text evidence="2">The sequence shown here is derived from an EMBL/GenBank/DDBJ whole genome shotgun (WGS) entry which is preliminary data.</text>
</comment>
<dbReference type="EMBL" id="JACEFO010002617">
    <property type="protein sequence ID" value="KAF8653855.1"/>
    <property type="molecule type" value="Genomic_DNA"/>
</dbReference>
<feature type="compositionally biased region" description="Basic and acidic residues" evidence="1">
    <location>
        <begin position="506"/>
        <end position="522"/>
    </location>
</feature>
<accession>A0A835ABE3</accession>
<feature type="compositionally biased region" description="Low complexity" evidence="1">
    <location>
        <begin position="703"/>
        <end position="725"/>
    </location>
</feature>
<feature type="compositionally biased region" description="Basic residues" evidence="1">
    <location>
        <begin position="415"/>
        <end position="424"/>
    </location>
</feature>
<organism evidence="2 3">
    <name type="scientific">Digitaria exilis</name>
    <dbReference type="NCBI Taxonomy" id="1010633"/>
    <lineage>
        <taxon>Eukaryota</taxon>
        <taxon>Viridiplantae</taxon>
        <taxon>Streptophyta</taxon>
        <taxon>Embryophyta</taxon>
        <taxon>Tracheophyta</taxon>
        <taxon>Spermatophyta</taxon>
        <taxon>Magnoliopsida</taxon>
        <taxon>Liliopsida</taxon>
        <taxon>Poales</taxon>
        <taxon>Poaceae</taxon>
        <taxon>PACMAD clade</taxon>
        <taxon>Panicoideae</taxon>
        <taxon>Panicodae</taxon>
        <taxon>Paniceae</taxon>
        <taxon>Anthephorinae</taxon>
        <taxon>Digitaria</taxon>
    </lineage>
</organism>